<name>A0A0N1PAR5_LEPSE</name>
<gene>
    <name evidence="2" type="ORF">ABL78_6972</name>
</gene>
<dbReference type="GO" id="GO:0015421">
    <property type="term" value="F:ABC-type oligopeptide transporter activity"/>
    <property type="evidence" value="ECO:0007669"/>
    <property type="project" value="TreeGrafter"/>
</dbReference>
<dbReference type="SUPFAM" id="SSF52540">
    <property type="entry name" value="P-loop containing nucleoside triphosphate hydrolases"/>
    <property type="match status" value="1"/>
</dbReference>
<proteinExistence type="predicted"/>
<keyword evidence="3" id="KW-1185">Reference proteome</keyword>
<dbReference type="InterPro" id="IPR027417">
    <property type="entry name" value="P-loop_NTPase"/>
</dbReference>
<dbReference type="OMA" id="EMVFAYR"/>
<comment type="caution">
    <text evidence="2">The sequence shown here is derived from an EMBL/GenBank/DDBJ whole genome shotgun (WGS) entry which is preliminary data.</text>
</comment>
<dbReference type="EMBL" id="LJSK01000303">
    <property type="protein sequence ID" value="KPI83980.1"/>
    <property type="molecule type" value="Genomic_DNA"/>
</dbReference>
<dbReference type="GO" id="GO:0090374">
    <property type="term" value="P:oligopeptide export from mitochondrion"/>
    <property type="evidence" value="ECO:0007669"/>
    <property type="project" value="TreeGrafter"/>
</dbReference>
<dbReference type="OrthoDB" id="6500128at2759"/>
<sequence>MGAISNANRQGSAWHDLSSLAAYFSTAIESTWSLTSRLVSWTRWSAAPISQPSWTLYRSTALLIFVITALRVSKGWWFGNGVYLRRRVLLLTQIRTYVLQWEARCLEEVEECCADVDGEATSVLAAFMGSNAAAALVERWKVPSPMLPVAESSLCSRTGAAFHGIASSMAFSTDLPLEEMLELAYMAPYVLHLHDDRLWLQRFVRLVQYILLRRVSLMEEARLYARLYRRVLFPKAHLRDASQRREEQGRVSFLVWAKASRLGAWRLHRRPTWLVPLAVAEPCSSSSSTVSFPYLCLPLGYFPIESVLPYTAAESWLSDRLLSPLLTEWRKGCRCTLSDWSASTCFATTANEEGRYRLAASKISYWFLRYTDPLLHTQMALHRDAARRFYIKRLYLLAYRGDEGESAGRVTPRPLSGGWGSLRLLFHCAIDECVWKRRQNGKRMAGTPGFPSAADAPALSVKAGRLVRRALLLRAFTQSVSITLQVCCPRLSLRRLTEITAAGYCLIAATPEAGASSSSTLDALLRSLVARMVWTAAVGVTEVFLQRWIGSIGLQLSEAVAADITAALQQNLLHADESFFCRWLRGASLEGSGTPSPLPQEPRVGSAGSYLVRRPLSADDVLSVGRRSGEKVIAVHDAVVKRWQHCIALGLRAAITREWRPLLGAVATAWVDVPKLTSAFSVFVCYSLPQDVARLLSRRDESLPSRCPTGLRLLLELLVEDAEAQERTRPASRGAVFPWLTRGGSARFAFLPHPHLALVVCANVWSFDSLLGEPQRSSEALFRLVKGVRRLYTTVASLSFTFNAAVKCPPRAQHTVASMQDDVRCIAYYNLHQIEQVCHARLSASVAVSGSAAAGALHPLLDVEETQMLQTPSAAAYLPDHVDYFDLFSLPYRFILRQLGLEMVFAYRASTGMQQESRQVAEEWWTLTLFNSAFNPLTSVLQEAVQLVAACGTVLLLCTTRDQEGGLALAPTTLVHVLEASHIIQTYRDVLRSGVALRLLEDNVCPAQQLCEWLPRTIWSEYSALQAAADDRDAADDAQEEPHNASSLHTGGSMQCDLSALQLRRRLWRRHLARQRPELLFDHGDRVISGLRLRKTVAWHHVFFAYPQLYGAAAHHKGVRDGARAAVRATLTDLTFSCPSTGMTAVIGPSGAGKSSLSLLLRRLYDPVPVIQQLQANSSKVKVSLDNVGLLAEPDDVLQEVLRLALIENALPPPPPAPLSLPPSVAITSAEALPPSTLQSSHGLSLCPGYLALDEIPLCLFSASYIRQWLAWLPQTPTVLPQQSFLQNVCLMSPFVLQEDAQRAMQLCGCRDFVEDRCRTMHDRVGPLSGGEGQRLALARVLAGVFARRRVEILNRDCGGDEDSVGCGDAVGGIVLDEPTSHLDAVNELRLLTSLTALQGSRSAGREAEALSPPSAVGGSAPLPPLFTWVISHRMSSLRPAIFMVVVENGAVTTTGSPRDVLRSNEFAKQQWHYQRLRSASGSNVADIAENVDAGEEKHGAGA</sequence>
<feature type="region of interest" description="Disordered" evidence="1">
    <location>
        <begin position="1031"/>
        <end position="1051"/>
    </location>
</feature>
<accession>A0A0N1PAR5</accession>
<evidence type="ECO:0000313" key="2">
    <source>
        <dbReference type="EMBL" id="KPI83980.1"/>
    </source>
</evidence>
<dbReference type="PANTHER" id="PTHR43394:SF1">
    <property type="entry name" value="ATP-BINDING CASSETTE SUB-FAMILY B MEMBER 10, MITOCHONDRIAL"/>
    <property type="match status" value="1"/>
</dbReference>
<protein>
    <submittedName>
        <fullName evidence="2">ABC transporter family-like protein</fullName>
    </submittedName>
</protein>
<evidence type="ECO:0000313" key="3">
    <source>
        <dbReference type="Proteomes" id="UP000038009"/>
    </source>
</evidence>
<dbReference type="Proteomes" id="UP000038009">
    <property type="component" value="Unassembled WGS sequence"/>
</dbReference>
<dbReference type="GO" id="GO:0005743">
    <property type="term" value="C:mitochondrial inner membrane"/>
    <property type="evidence" value="ECO:0007669"/>
    <property type="project" value="TreeGrafter"/>
</dbReference>
<dbReference type="Gene3D" id="3.40.50.300">
    <property type="entry name" value="P-loop containing nucleotide triphosphate hydrolases"/>
    <property type="match status" value="1"/>
</dbReference>
<reference evidence="2 3" key="1">
    <citation type="journal article" date="2015" name="PLoS Pathog.">
        <title>Leptomonas seymouri: Adaptations to the Dixenous Life Cycle Analyzed by Genome Sequencing, Transcriptome Profiling and Co-infection with Leishmania donovani.</title>
        <authorList>
            <person name="Kraeva N."/>
            <person name="Butenko A."/>
            <person name="Hlavacova J."/>
            <person name="Kostygov A."/>
            <person name="Myskova J."/>
            <person name="Grybchuk D."/>
            <person name="Lestinova T."/>
            <person name="Votypka J."/>
            <person name="Volf P."/>
            <person name="Opperdoes F."/>
            <person name="Flegontov P."/>
            <person name="Lukes J."/>
            <person name="Yurchenko V."/>
        </authorList>
    </citation>
    <scope>NUCLEOTIDE SEQUENCE [LARGE SCALE GENOMIC DNA]</scope>
    <source>
        <strain evidence="2 3">ATCC 30220</strain>
    </source>
</reference>
<dbReference type="VEuPathDB" id="TriTrypDB:Lsey_0303_0030"/>
<evidence type="ECO:0000256" key="1">
    <source>
        <dbReference type="SAM" id="MobiDB-lite"/>
    </source>
</evidence>
<dbReference type="PANTHER" id="PTHR43394">
    <property type="entry name" value="ATP-DEPENDENT PERMEASE MDL1, MITOCHONDRIAL"/>
    <property type="match status" value="1"/>
</dbReference>
<organism evidence="2 3">
    <name type="scientific">Leptomonas seymouri</name>
    <dbReference type="NCBI Taxonomy" id="5684"/>
    <lineage>
        <taxon>Eukaryota</taxon>
        <taxon>Discoba</taxon>
        <taxon>Euglenozoa</taxon>
        <taxon>Kinetoplastea</taxon>
        <taxon>Metakinetoplastina</taxon>
        <taxon>Trypanosomatida</taxon>
        <taxon>Trypanosomatidae</taxon>
        <taxon>Leishmaniinae</taxon>
        <taxon>Leptomonas</taxon>
    </lineage>
</organism>
<dbReference type="InterPro" id="IPR039421">
    <property type="entry name" value="Type_1_exporter"/>
</dbReference>